<dbReference type="PANTHER" id="PTHR13799">
    <property type="entry name" value="NGG1 INTERACTING FACTOR 3"/>
    <property type="match status" value="1"/>
</dbReference>
<dbReference type="AlphaFoldDB" id="A0A2T2YNV4"/>
<comment type="subunit">
    <text evidence="2">Homohexamer.</text>
</comment>
<dbReference type="InterPro" id="IPR017221">
    <property type="entry name" value="DUF34/NIF3_bac"/>
</dbReference>
<evidence type="ECO:0000256" key="5">
    <source>
        <dbReference type="PIRNR" id="PIRNR037489"/>
    </source>
</evidence>
<keyword evidence="8" id="KW-1185">Reference proteome</keyword>
<evidence type="ECO:0000256" key="4">
    <source>
        <dbReference type="ARBA" id="ARBA00022723"/>
    </source>
</evidence>
<feature type="binding site" evidence="6">
    <location>
        <position position="104"/>
    </location>
    <ligand>
        <name>a divalent metal cation</name>
        <dbReference type="ChEBI" id="CHEBI:60240"/>
        <label>1</label>
    </ligand>
</feature>
<feature type="binding site" evidence="6">
    <location>
        <position position="328"/>
    </location>
    <ligand>
        <name>a divalent metal cation</name>
        <dbReference type="ChEBI" id="CHEBI:60240"/>
        <label>1</label>
    </ligand>
</feature>
<name>A0A2T2YNV4_9BACT</name>
<dbReference type="GO" id="GO:0005737">
    <property type="term" value="C:cytoplasm"/>
    <property type="evidence" value="ECO:0007669"/>
    <property type="project" value="TreeGrafter"/>
</dbReference>
<dbReference type="Proteomes" id="UP000240357">
    <property type="component" value="Unassembled WGS sequence"/>
</dbReference>
<dbReference type="FunFam" id="3.40.1390.30:FF:000001">
    <property type="entry name" value="GTP cyclohydrolase 1 type 2"/>
    <property type="match status" value="1"/>
</dbReference>
<dbReference type="Pfam" id="PF01784">
    <property type="entry name" value="DUF34_NIF3"/>
    <property type="match status" value="1"/>
</dbReference>
<evidence type="ECO:0000256" key="2">
    <source>
        <dbReference type="ARBA" id="ARBA00011643"/>
    </source>
</evidence>
<feature type="binding site" evidence="6">
    <location>
        <position position="65"/>
    </location>
    <ligand>
        <name>a divalent metal cation</name>
        <dbReference type="ChEBI" id="CHEBI:60240"/>
        <label>1</label>
    </ligand>
</feature>
<dbReference type="InterPro" id="IPR015867">
    <property type="entry name" value="N-reg_PII/ATP_PRibTrfase_C"/>
</dbReference>
<dbReference type="NCBIfam" id="TIGR00486">
    <property type="entry name" value="YbgI_SA1388"/>
    <property type="match status" value="1"/>
</dbReference>
<protein>
    <recommendedName>
        <fullName evidence="3 5">GTP cyclohydrolase 1 type 2 homolog</fullName>
    </recommendedName>
</protein>
<comment type="caution">
    <text evidence="7">The sequence shown here is derived from an EMBL/GenBank/DDBJ whole genome shotgun (WGS) entry which is preliminary data.</text>
</comment>
<dbReference type="SUPFAM" id="SSF102705">
    <property type="entry name" value="NIF3 (NGG1p interacting factor 3)-like"/>
    <property type="match status" value="1"/>
</dbReference>
<feature type="binding site" evidence="6">
    <location>
        <position position="332"/>
    </location>
    <ligand>
        <name>a divalent metal cation</name>
        <dbReference type="ChEBI" id="CHEBI:60240"/>
        <label>1</label>
    </ligand>
</feature>
<reference evidence="7 8" key="1">
    <citation type="submission" date="2018-03" db="EMBL/GenBank/DDBJ databases">
        <title>Adhaeribacter sp. HMF7605 Genome sequencing and assembly.</title>
        <authorList>
            <person name="Kang H."/>
            <person name="Kang J."/>
            <person name="Cha I."/>
            <person name="Kim H."/>
            <person name="Joh K."/>
        </authorList>
    </citation>
    <scope>NUCLEOTIDE SEQUENCE [LARGE SCALE GENOMIC DNA]</scope>
    <source>
        <strain evidence="7 8">HMF7605</strain>
    </source>
</reference>
<evidence type="ECO:0000256" key="6">
    <source>
        <dbReference type="PIRSR" id="PIRSR602678-1"/>
    </source>
</evidence>
<dbReference type="GO" id="GO:0046872">
    <property type="term" value="F:metal ion binding"/>
    <property type="evidence" value="ECO:0007669"/>
    <property type="project" value="UniProtKB-UniRule"/>
</dbReference>
<dbReference type="PANTHER" id="PTHR13799:SF14">
    <property type="entry name" value="GTP CYCLOHYDROLASE 1 TYPE 2 HOMOLOG"/>
    <property type="match status" value="1"/>
</dbReference>
<dbReference type="InterPro" id="IPR002678">
    <property type="entry name" value="DUF34/NIF3"/>
</dbReference>
<evidence type="ECO:0000313" key="7">
    <source>
        <dbReference type="EMBL" id="PSR57192.1"/>
    </source>
</evidence>
<accession>A0A2T2YNV4</accession>
<organism evidence="7 8">
    <name type="scientific">Adhaeribacter arboris</name>
    <dbReference type="NCBI Taxonomy" id="2072846"/>
    <lineage>
        <taxon>Bacteria</taxon>
        <taxon>Pseudomonadati</taxon>
        <taxon>Bacteroidota</taxon>
        <taxon>Cytophagia</taxon>
        <taxon>Cytophagales</taxon>
        <taxon>Hymenobacteraceae</taxon>
        <taxon>Adhaeribacter</taxon>
    </lineage>
</organism>
<dbReference type="RefSeq" id="WP_106933365.1">
    <property type="nucleotide sequence ID" value="NZ_PYFT01000001.1"/>
</dbReference>
<evidence type="ECO:0000256" key="1">
    <source>
        <dbReference type="ARBA" id="ARBA00006964"/>
    </source>
</evidence>
<dbReference type="OrthoDB" id="9792792at2"/>
<evidence type="ECO:0000256" key="3">
    <source>
        <dbReference type="ARBA" id="ARBA00022112"/>
    </source>
</evidence>
<sequence length="365" mass="40217">MTKIKEIIALLEKVAPLSYQESYDNAGLQTGNSEETVTGIVVTLDCTEAVLEEALTNNCNLIIAHHPVIFKPLKKLTGQNSVERIIIKALQTNLAIYACHTNLDSILTGVNNKICEKLGLQNRKILTPKSGLLRKLVTFVPIENTEAVLQALHLAGAGNIGDYKNCSFQVSGTGSFQPTGNANPAIGEINKQEFVKENRIEVIFPAPVEGTLLKALRDSHPYEEVAYDVIPLTNVNQEVGAGMIGELPAALSEKDFIQYLKQSMNLTVVKHTGFRSKNIKKVAVCGGAGSFLIKEAIRQQADVFVTADLKYHEYFDAENKIILVDIGHYESEVFTKELFYDIITKSFTNFAVLLSKVNTNPVRYS</sequence>
<proteinExistence type="inferred from homology"/>
<comment type="similarity">
    <text evidence="1 5">Belongs to the GTP cyclohydrolase I type 2/NIF3 family.</text>
</comment>
<dbReference type="Gene3D" id="3.30.70.120">
    <property type="match status" value="1"/>
</dbReference>
<dbReference type="Gene3D" id="3.40.1390.30">
    <property type="entry name" value="NIF3 (NGG1p interacting factor 3)-like"/>
    <property type="match status" value="2"/>
</dbReference>
<feature type="binding site" evidence="6">
    <location>
        <position position="66"/>
    </location>
    <ligand>
        <name>a divalent metal cation</name>
        <dbReference type="ChEBI" id="CHEBI:60240"/>
        <label>1</label>
    </ligand>
</feature>
<dbReference type="PIRSF" id="PIRSF037489">
    <property type="entry name" value="UCP037489_NIF3_YqfO"/>
    <property type="match status" value="1"/>
</dbReference>
<keyword evidence="4 5" id="KW-0479">Metal-binding</keyword>
<dbReference type="InterPro" id="IPR036069">
    <property type="entry name" value="DUF34/NIF3_sf"/>
</dbReference>
<evidence type="ECO:0000313" key="8">
    <source>
        <dbReference type="Proteomes" id="UP000240357"/>
    </source>
</evidence>
<dbReference type="EMBL" id="PYFT01000001">
    <property type="protein sequence ID" value="PSR57192.1"/>
    <property type="molecule type" value="Genomic_DNA"/>
</dbReference>
<gene>
    <name evidence="7" type="ORF">AHMF7605_06255</name>
</gene>